<feature type="transmembrane region" description="Helical" evidence="1">
    <location>
        <begin position="41"/>
        <end position="60"/>
    </location>
</feature>
<sequence length="61" mass="7205">VTTCTWGMWRPWLCLLFSIITVTAHFSFQNRDLILLIPIEFNGRFFTISFSVIDLGYYLLL</sequence>
<reference evidence="2" key="1">
    <citation type="journal article" date="2023" name="IScience">
        <title>Live-bearing cockroach genome reveals convergent evolutionary mechanisms linked to viviparity in insects and beyond.</title>
        <authorList>
            <person name="Fouks B."/>
            <person name="Harrison M.C."/>
            <person name="Mikhailova A.A."/>
            <person name="Marchal E."/>
            <person name="English S."/>
            <person name="Carruthers M."/>
            <person name="Jennings E.C."/>
            <person name="Chiamaka E.L."/>
            <person name="Frigard R.A."/>
            <person name="Pippel M."/>
            <person name="Attardo G.M."/>
            <person name="Benoit J.B."/>
            <person name="Bornberg-Bauer E."/>
            <person name="Tobe S.S."/>
        </authorList>
    </citation>
    <scope>NUCLEOTIDE SEQUENCE</scope>
    <source>
        <strain evidence="2">Stay&amp;Tobe</strain>
    </source>
</reference>
<protein>
    <submittedName>
        <fullName evidence="2">Uncharacterized protein</fullName>
    </submittedName>
</protein>
<proteinExistence type="predicted"/>
<evidence type="ECO:0000313" key="3">
    <source>
        <dbReference type="Proteomes" id="UP001233999"/>
    </source>
</evidence>
<feature type="non-terminal residue" evidence="2">
    <location>
        <position position="61"/>
    </location>
</feature>
<reference evidence="2" key="2">
    <citation type="submission" date="2023-05" db="EMBL/GenBank/DDBJ databases">
        <authorList>
            <person name="Fouks B."/>
        </authorList>
    </citation>
    <scope>NUCLEOTIDE SEQUENCE</scope>
    <source>
        <strain evidence="2">Stay&amp;Tobe</strain>
        <tissue evidence="2">Testes</tissue>
    </source>
</reference>
<keyword evidence="3" id="KW-1185">Reference proteome</keyword>
<name>A0AAD8AP15_DIPPU</name>
<accession>A0AAD8AP15</accession>
<dbReference type="EMBL" id="JASPKZ010000003">
    <property type="protein sequence ID" value="KAJ9601772.1"/>
    <property type="molecule type" value="Genomic_DNA"/>
</dbReference>
<gene>
    <name evidence="2" type="ORF">L9F63_000064</name>
</gene>
<keyword evidence="1" id="KW-1133">Transmembrane helix</keyword>
<keyword evidence="1" id="KW-0472">Membrane</keyword>
<comment type="caution">
    <text evidence="2">The sequence shown here is derived from an EMBL/GenBank/DDBJ whole genome shotgun (WGS) entry which is preliminary data.</text>
</comment>
<organism evidence="2 3">
    <name type="scientific">Diploptera punctata</name>
    <name type="common">Pacific beetle cockroach</name>
    <dbReference type="NCBI Taxonomy" id="6984"/>
    <lineage>
        <taxon>Eukaryota</taxon>
        <taxon>Metazoa</taxon>
        <taxon>Ecdysozoa</taxon>
        <taxon>Arthropoda</taxon>
        <taxon>Hexapoda</taxon>
        <taxon>Insecta</taxon>
        <taxon>Pterygota</taxon>
        <taxon>Neoptera</taxon>
        <taxon>Polyneoptera</taxon>
        <taxon>Dictyoptera</taxon>
        <taxon>Blattodea</taxon>
        <taxon>Blaberoidea</taxon>
        <taxon>Blaberidae</taxon>
        <taxon>Diplopterinae</taxon>
        <taxon>Diploptera</taxon>
    </lineage>
</organism>
<dbReference type="AlphaFoldDB" id="A0AAD8AP15"/>
<evidence type="ECO:0000256" key="1">
    <source>
        <dbReference type="SAM" id="Phobius"/>
    </source>
</evidence>
<evidence type="ECO:0000313" key="2">
    <source>
        <dbReference type="EMBL" id="KAJ9601772.1"/>
    </source>
</evidence>
<dbReference type="Proteomes" id="UP001233999">
    <property type="component" value="Unassembled WGS sequence"/>
</dbReference>
<feature type="non-terminal residue" evidence="2">
    <location>
        <position position="1"/>
    </location>
</feature>
<keyword evidence="1" id="KW-0812">Transmembrane</keyword>
<feature type="transmembrane region" description="Helical" evidence="1">
    <location>
        <begin position="12"/>
        <end position="29"/>
    </location>
</feature>